<dbReference type="InParanoid" id="A0A7J8IZL8"/>
<protein>
    <submittedName>
        <fullName evidence="2">Uncharacterized protein</fullName>
    </submittedName>
</protein>
<organism evidence="2 3">
    <name type="scientific">Molossus molossus</name>
    <name type="common">Pallas' mastiff bat</name>
    <name type="synonym">Vespertilio molossus</name>
    <dbReference type="NCBI Taxonomy" id="27622"/>
    <lineage>
        <taxon>Eukaryota</taxon>
        <taxon>Metazoa</taxon>
        <taxon>Chordata</taxon>
        <taxon>Craniata</taxon>
        <taxon>Vertebrata</taxon>
        <taxon>Euteleostomi</taxon>
        <taxon>Mammalia</taxon>
        <taxon>Eutheria</taxon>
        <taxon>Laurasiatheria</taxon>
        <taxon>Chiroptera</taxon>
        <taxon>Yangochiroptera</taxon>
        <taxon>Molossidae</taxon>
        <taxon>Molossus</taxon>
    </lineage>
</organism>
<dbReference type="Proteomes" id="UP000550707">
    <property type="component" value="Unassembled WGS sequence"/>
</dbReference>
<gene>
    <name evidence="2" type="ORF">HJG59_010398</name>
</gene>
<comment type="caution">
    <text evidence="2">The sequence shown here is derived from an EMBL/GenBank/DDBJ whole genome shotgun (WGS) entry which is preliminary data.</text>
</comment>
<dbReference type="AlphaFoldDB" id="A0A7J8IZL8"/>
<accession>A0A7J8IZL8</accession>
<proteinExistence type="predicted"/>
<reference evidence="2 3" key="1">
    <citation type="journal article" date="2020" name="Nature">
        <title>Six reference-quality genomes reveal evolution of bat adaptations.</title>
        <authorList>
            <person name="Jebb D."/>
            <person name="Huang Z."/>
            <person name="Pippel M."/>
            <person name="Hughes G.M."/>
            <person name="Lavrichenko K."/>
            <person name="Devanna P."/>
            <person name="Winkler S."/>
            <person name="Jermiin L.S."/>
            <person name="Skirmuntt E.C."/>
            <person name="Katzourakis A."/>
            <person name="Burkitt-Gray L."/>
            <person name="Ray D.A."/>
            <person name="Sullivan K.A.M."/>
            <person name="Roscito J.G."/>
            <person name="Kirilenko B.M."/>
            <person name="Davalos L.M."/>
            <person name="Corthals A.P."/>
            <person name="Power M.L."/>
            <person name="Jones G."/>
            <person name="Ransome R.D."/>
            <person name="Dechmann D.K.N."/>
            <person name="Locatelli A.G."/>
            <person name="Puechmaille S.J."/>
            <person name="Fedrigo O."/>
            <person name="Jarvis E.D."/>
            <person name="Hiller M."/>
            <person name="Vernes S.C."/>
            <person name="Myers E.W."/>
            <person name="Teeling E.C."/>
        </authorList>
    </citation>
    <scope>NUCLEOTIDE SEQUENCE [LARGE SCALE GENOMIC DNA]</scope>
    <source>
        <strain evidence="2">MMolMol1</strain>
        <tissue evidence="2">Muscle</tissue>
    </source>
</reference>
<keyword evidence="3" id="KW-1185">Reference proteome</keyword>
<feature type="region of interest" description="Disordered" evidence="1">
    <location>
        <begin position="1"/>
        <end position="30"/>
    </location>
</feature>
<dbReference type="EMBL" id="JACASF010000003">
    <property type="protein sequence ID" value="KAF6490024.1"/>
    <property type="molecule type" value="Genomic_DNA"/>
</dbReference>
<evidence type="ECO:0000313" key="2">
    <source>
        <dbReference type="EMBL" id="KAF6490024.1"/>
    </source>
</evidence>
<evidence type="ECO:0000313" key="3">
    <source>
        <dbReference type="Proteomes" id="UP000550707"/>
    </source>
</evidence>
<sequence>MAMLSLPPVEEQRVVEAAPRPRGGLGMRPSRRPCCSLRRPHCSALTVPRACGQALCLQLGARPTSRLRGAMATLGGAVAKSAPRTQVGLCLQRTRRASLDLSANQAAPDLSTCMELNPRQE</sequence>
<name>A0A7J8IZL8_MOLMO</name>
<evidence type="ECO:0000256" key="1">
    <source>
        <dbReference type="SAM" id="MobiDB-lite"/>
    </source>
</evidence>